<feature type="chain" id="PRO_5010437343" description="Lipoprotein" evidence="1">
    <location>
        <begin position="17"/>
        <end position="86"/>
    </location>
</feature>
<dbReference type="Proteomes" id="UP000051401">
    <property type="component" value="Unassembled WGS sequence"/>
</dbReference>
<dbReference type="Proteomes" id="UP000325785">
    <property type="component" value="Chromosome"/>
</dbReference>
<evidence type="ECO:0000313" key="2">
    <source>
        <dbReference type="EMBL" id="KRS15827.1"/>
    </source>
</evidence>
<dbReference type="AlphaFoldDB" id="A0A0T5P3T4"/>
<keyword evidence="1" id="KW-0732">Signal</keyword>
<dbReference type="EMBL" id="LAXI01000018">
    <property type="protein sequence ID" value="KRS15827.1"/>
    <property type="molecule type" value="Genomic_DNA"/>
</dbReference>
<dbReference type="EMBL" id="CP031598">
    <property type="protein sequence ID" value="QEW26457.1"/>
    <property type="molecule type" value="Genomic_DNA"/>
</dbReference>
<dbReference type="RefSeq" id="WP_057819324.1">
    <property type="nucleotide sequence ID" value="NZ_CP031598.1"/>
</dbReference>
<name>A0A0T5P3T4_9RHOB</name>
<evidence type="ECO:0000256" key="1">
    <source>
        <dbReference type="SAM" id="SignalP"/>
    </source>
</evidence>
<evidence type="ECO:0000313" key="4">
    <source>
        <dbReference type="Proteomes" id="UP000051401"/>
    </source>
</evidence>
<dbReference type="STRING" id="540747.SAMN04488031_11426"/>
<evidence type="ECO:0008006" key="6">
    <source>
        <dbReference type="Google" id="ProtNLM"/>
    </source>
</evidence>
<gene>
    <name evidence="3" type="ORF">RIdsm_02257</name>
    <name evidence="2" type="ORF">XM52_21255</name>
</gene>
<keyword evidence="4" id="KW-1185">Reference proteome</keyword>
<organism evidence="2 4">
    <name type="scientific">Roseovarius indicus</name>
    <dbReference type="NCBI Taxonomy" id="540747"/>
    <lineage>
        <taxon>Bacteria</taxon>
        <taxon>Pseudomonadati</taxon>
        <taxon>Pseudomonadota</taxon>
        <taxon>Alphaproteobacteria</taxon>
        <taxon>Rhodobacterales</taxon>
        <taxon>Roseobacteraceae</taxon>
        <taxon>Roseovarius</taxon>
    </lineage>
</organism>
<sequence>MRPITLLLPASFLALAACGDPTMTANTTADGFLEEVPPNVAMLAAPDQNLQMVQLRPDGCYWYLYEGPVETLMVPLRAESGGKICT</sequence>
<feature type="signal peptide" evidence="1">
    <location>
        <begin position="1"/>
        <end position="16"/>
    </location>
</feature>
<dbReference type="PATRIC" id="fig|540747.5.peg.2019"/>
<accession>A0A0T5P3T4</accession>
<dbReference type="OrthoDB" id="7659063at2"/>
<proteinExistence type="predicted"/>
<reference evidence="3 5" key="2">
    <citation type="submission" date="2018-08" db="EMBL/GenBank/DDBJ databases">
        <title>Genetic Globetrotter - A new plasmid hitch-hiking vast phylogenetic and geographic distances.</title>
        <authorList>
            <person name="Vollmers J."/>
            <person name="Petersen J."/>
        </authorList>
    </citation>
    <scope>NUCLEOTIDE SEQUENCE [LARGE SCALE GENOMIC DNA]</scope>
    <source>
        <strain evidence="3 5">DSM 26383</strain>
    </source>
</reference>
<evidence type="ECO:0000313" key="3">
    <source>
        <dbReference type="EMBL" id="QEW26457.1"/>
    </source>
</evidence>
<dbReference type="KEGG" id="rid:RIdsm_02257"/>
<reference evidence="2 4" key="1">
    <citation type="submission" date="2015-04" db="EMBL/GenBank/DDBJ databases">
        <title>The draft genome sequence of Roseovarius indicus B108T.</title>
        <authorList>
            <person name="Li G."/>
            <person name="Lai Q."/>
            <person name="Shao Z."/>
            <person name="Yan P."/>
        </authorList>
    </citation>
    <scope>NUCLEOTIDE SEQUENCE [LARGE SCALE GENOMIC DNA]</scope>
    <source>
        <strain evidence="2 4">B108</strain>
    </source>
</reference>
<dbReference type="PROSITE" id="PS51257">
    <property type="entry name" value="PROKAR_LIPOPROTEIN"/>
    <property type="match status" value="1"/>
</dbReference>
<protein>
    <recommendedName>
        <fullName evidence="6">Lipoprotein</fullName>
    </recommendedName>
</protein>
<evidence type="ECO:0000313" key="5">
    <source>
        <dbReference type="Proteomes" id="UP000325785"/>
    </source>
</evidence>